<dbReference type="RefSeq" id="WP_394824201.1">
    <property type="nucleotide sequence ID" value="NZ_CP089984.1"/>
</dbReference>
<dbReference type="PROSITE" id="PS51257">
    <property type="entry name" value="PROKAR_LIPOPROTEIN"/>
    <property type="match status" value="1"/>
</dbReference>
<feature type="region of interest" description="Disordered" evidence="1">
    <location>
        <begin position="33"/>
        <end position="72"/>
    </location>
</feature>
<organism evidence="4 5">
    <name type="scientific">Pendulispora albinea</name>
    <dbReference type="NCBI Taxonomy" id="2741071"/>
    <lineage>
        <taxon>Bacteria</taxon>
        <taxon>Pseudomonadati</taxon>
        <taxon>Myxococcota</taxon>
        <taxon>Myxococcia</taxon>
        <taxon>Myxococcales</taxon>
        <taxon>Sorangiineae</taxon>
        <taxon>Pendulisporaceae</taxon>
        <taxon>Pendulispora</taxon>
    </lineage>
</organism>
<dbReference type="Gene3D" id="3.40.50.410">
    <property type="entry name" value="von Willebrand factor, type A domain"/>
    <property type="match status" value="1"/>
</dbReference>
<protein>
    <submittedName>
        <fullName evidence="4">VWA domain-containing protein</fullName>
    </submittedName>
</protein>
<keyword evidence="5" id="KW-1185">Reference proteome</keyword>
<feature type="domain" description="VWFA" evidence="3">
    <location>
        <begin position="90"/>
        <end position="382"/>
    </location>
</feature>
<dbReference type="PROSITE" id="PS50234">
    <property type="entry name" value="VWFA"/>
    <property type="match status" value="1"/>
</dbReference>
<dbReference type="Proteomes" id="UP001370348">
    <property type="component" value="Chromosome"/>
</dbReference>
<reference evidence="4 5" key="1">
    <citation type="submission" date="2021-12" db="EMBL/GenBank/DDBJ databases">
        <title>Discovery of the Pendulisporaceae a myxobacterial family with distinct sporulation behavior and unique specialized metabolism.</title>
        <authorList>
            <person name="Garcia R."/>
            <person name="Popoff A."/>
            <person name="Bader C.D."/>
            <person name="Loehr J."/>
            <person name="Walesch S."/>
            <person name="Walt C."/>
            <person name="Boldt J."/>
            <person name="Bunk B."/>
            <person name="Haeckl F.J.F.P.J."/>
            <person name="Gunesch A.P."/>
            <person name="Birkelbach J."/>
            <person name="Nuebel U."/>
            <person name="Pietschmann T."/>
            <person name="Bach T."/>
            <person name="Mueller R."/>
        </authorList>
    </citation>
    <scope>NUCLEOTIDE SEQUENCE [LARGE SCALE GENOMIC DNA]</scope>
    <source>
        <strain evidence="4 5">MSr11954</strain>
    </source>
</reference>
<gene>
    <name evidence="4" type="ORF">LZC94_42985</name>
</gene>
<evidence type="ECO:0000313" key="4">
    <source>
        <dbReference type="EMBL" id="WXB14578.1"/>
    </source>
</evidence>
<sequence>MLRRRTWLMAVPAAYFAALGIAQGCGGDNGATVFPELDSGDNRPDTAYQEPDAQFSARPREDGSSSRGDGGWEGAACATSNAVAFRLPIYMQIVLDGSGSMDGIGDNGFIPGSREMDPLNNERITRDDQGVTQPNGLTGKKWLAARGALGAFWHRVAGQNSTTFGVGLYLFSSTDAKPSDQIDVALKSVNAAQEAALNTRVVPQTGGLGGDPPPRASRVYPSGGTPLLDAISGQGKLLAKFDPTESSTGLEKGGKRVLVVITDGVPTPGRNGDAGGADRTQQQENELVKAAAAGLSNGNPSVTTFVIGVGNPTDAVTDYDERFLAQLAIKGGAADPSKCNPNWGDGDMSGEPCHFQITPGSKSAAELADEFNAAITKIRDVVVPCEFALERQLDAGQVDPDKVNVVYTPGGGGPDTQIGKDTSNGWTYDGYNSDAGGLPSKVILNGNACKTLKNDAGGKVRIVLGCKTGDPVIKIH</sequence>
<dbReference type="SUPFAM" id="SSF53300">
    <property type="entry name" value="vWA-like"/>
    <property type="match status" value="1"/>
</dbReference>
<dbReference type="InterPro" id="IPR002035">
    <property type="entry name" value="VWF_A"/>
</dbReference>
<feature type="region of interest" description="Disordered" evidence="1">
    <location>
        <begin position="202"/>
        <end position="225"/>
    </location>
</feature>
<accession>A0ABZ2LXK0</accession>
<feature type="signal peptide" evidence="2">
    <location>
        <begin position="1"/>
        <end position="24"/>
    </location>
</feature>
<evidence type="ECO:0000256" key="2">
    <source>
        <dbReference type="SAM" id="SignalP"/>
    </source>
</evidence>
<dbReference type="InterPro" id="IPR036465">
    <property type="entry name" value="vWFA_dom_sf"/>
</dbReference>
<keyword evidence="2" id="KW-0732">Signal</keyword>
<evidence type="ECO:0000313" key="5">
    <source>
        <dbReference type="Proteomes" id="UP001370348"/>
    </source>
</evidence>
<dbReference type="EMBL" id="CP089984">
    <property type="protein sequence ID" value="WXB14578.1"/>
    <property type="molecule type" value="Genomic_DNA"/>
</dbReference>
<feature type="chain" id="PRO_5046763839" evidence="2">
    <location>
        <begin position="25"/>
        <end position="476"/>
    </location>
</feature>
<evidence type="ECO:0000259" key="3">
    <source>
        <dbReference type="PROSITE" id="PS50234"/>
    </source>
</evidence>
<evidence type="ECO:0000256" key="1">
    <source>
        <dbReference type="SAM" id="MobiDB-lite"/>
    </source>
</evidence>
<name>A0ABZ2LXK0_9BACT</name>
<proteinExistence type="predicted"/>